<protein>
    <submittedName>
        <fullName evidence="1">Uncharacterized protein</fullName>
    </submittedName>
</protein>
<sequence>MVSLKKQPVFSVNRQILEFVKSILLELASEKYYNETNICLRS</sequence>
<reference evidence="1 2" key="2">
    <citation type="submission" date="2007-08" db="EMBL/GenBank/DDBJ databases">
        <authorList>
            <person name="Fulton L."/>
            <person name="Clifton S."/>
            <person name="Fulton B."/>
            <person name="Xu J."/>
            <person name="Minx P."/>
            <person name="Pepin K.H."/>
            <person name="Johnson M."/>
            <person name="Thiruvilangam P."/>
            <person name="Bhonagiri V."/>
            <person name="Nash W.E."/>
            <person name="Wang C."/>
            <person name="Mardis E.R."/>
            <person name="Wilson R.K."/>
        </authorList>
    </citation>
    <scope>NUCLEOTIDE SEQUENCE [LARGE SCALE GENOMIC DNA]</scope>
    <source>
        <strain evidence="1 2">DSM 753</strain>
    </source>
</reference>
<evidence type="ECO:0000313" key="2">
    <source>
        <dbReference type="Proteomes" id="UP000003490"/>
    </source>
</evidence>
<proteinExistence type="predicted"/>
<organism evidence="1 2">
    <name type="scientific">[Clostridium] leptum DSM 753</name>
    <dbReference type="NCBI Taxonomy" id="428125"/>
    <lineage>
        <taxon>Bacteria</taxon>
        <taxon>Bacillati</taxon>
        <taxon>Bacillota</taxon>
        <taxon>Clostridia</taxon>
        <taxon>Eubacteriales</taxon>
        <taxon>Oscillospiraceae</taxon>
        <taxon>Oscillospiraceae incertae sedis</taxon>
    </lineage>
</organism>
<dbReference type="EMBL" id="ABCB02000020">
    <property type="protein sequence ID" value="EDO60509.1"/>
    <property type="molecule type" value="Genomic_DNA"/>
</dbReference>
<dbReference type="AlphaFoldDB" id="A7VXL2"/>
<name>A7VXL2_9FIRM</name>
<accession>A7VXL2</accession>
<dbReference type="Proteomes" id="UP000003490">
    <property type="component" value="Unassembled WGS sequence"/>
</dbReference>
<reference evidence="1 2" key="1">
    <citation type="submission" date="2007-08" db="EMBL/GenBank/DDBJ databases">
        <title>Draft genome sequence of Clostridium leptum (DSM 753).</title>
        <authorList>
            <person name="Sudarsanam P."/>
            <person name="Ley R."/>
            <person name="Guruge J."/>
            <person name="Turnbaugh P.J."/>
            <person name="Mahowald M."/>
            <person name="Liep D."/>
            <person name="Gordon J."/>
        </authorList>
    </citation>
    <scope>NUCLEOTIDE SEQUENCE [LARGE SCALE GENOMIC DNA]</scope>
    <source>
        <strain evidence="1 2">DSM 753</strain>
    </source>
</reference>
<comment type="caution">
    <text evidence="1">The sequence shown here is derived from an EMBL/GenBank/DDBJ whole genome shotgun (WGS) entry which is preliminary data.</text>
</comment>
<gene>
    <name evidence="1" type="ORF">CLOLEP_03337</name>
</gene>
<evidence type="ECO:0000313" key="1">
    <source>
        <dbReference type="EMBL" id="EDO60509.1"/>
    </source>
</evidence>
<dbReference type="HOGENOM" id="CLU_3249559_0_0_9"/>